<organism evidence="1 2">
    <name type="scientific">Filifactor alocis (strain ATCC 35896 / CCUG 47790 / D40 B5)</name>
    <name type="common">Fusobacterium alocis</name>
    <dbReference type="NCBI Taxonomy" id="546269"/>
    <lineage>
        <taxon>Bacteria</taxon>
        <taxon>Bacillati</taxon>
        <taxon>Bacillota</taxon>
        <taxon>Clostridia</taxon>
        <taxon>Peptostreptococcales</taxon>
        <taxon>Filifactoraceae</taxon>
        <taxon>Filifactor</taxon>
    </lineage>
</organism>
<evidence type="ECO:0000313" key="1">
    <source>
        <dbReference type="EMBL" id="EFE27795.1"/>
    </source>
</evidence>
<proteinExistence type="predicted"/>
<dbReference type="eggNOG" id="ENOG5032T4C">
    <property type="taxonomic scope" value="Bacteria"/>
</dbReference>
<dbReference type="PATRIC" id="fig|546269.5.peg.922"/>
<protein>
    <submittedName>
        <fullName evidence="1">Uncharacterized protein</fullName>
    </submittedName>
</protein>
<reference evidence="2" key="1">
    <citation type="submission" date="2010-12" db="EMBL/GenBank/DDBJ databases">
        <title>The genome sequence of Filifactor alocis strain ATCC 35896.</title>
        <authorList>
            <consortium name="The Broad Institute Genome Sequencing Platform"/>
            <person name="Ward D."/>
            <person name="Earl A."/>
            <person name="Feldgarden M."/>
            <person name="Young S.K."/>
            <person name="Gargeya S."/>
            <person name="Zeng Q."/>
            <person name="Alvarado L."/>
            <person name="Berlin A."/>
            <person name="Bochicchio J."/>
            <person name="Chapman S.B."/>
            <person name="Chen Z."/>
            <person name="Freedman E."/>
            <person name="Gellesch M."/>
            <person name="Goldberg J."/>
            <person name="Griggs A."/>
            <person name="Gujja S."/>
            <person name="Heilman E."/>
            <person name="Heiman D."/>
            <person name="Howarth C."/>
            <person name="Mehta T."/>
            <person name="Neiman D."/>
            <person name="Pearson M."/>
            <person name="Roberts A."/>
            <person name="Saif S."/>
            <person name="Shea T."/>
            <person name="Shenoy N."/>
            <person name="Sisk P."/>
            <person name="Stolte C."/>
            <person name="Sykes S."/>
            <person name="White J."/>
            <person name="Yandava C."/>
            <person name="Izard J."/>
            <person name="Blanton J.M."/>
            <person name="Baranova O.V."/>
            <person name="Tanner A.C."/>
            <person name="Dewhirst F.E."/>
            <person name="Haas B."/>
            <person name="Nusbaum C."/>
            <person name="Birren B."/>
        </authorList>
    </citation>
    <scope>NUCLEOTIDE SEQUENCE [LARGE SCALE GENOMIC DNA]</scope>
    <source>
        <strain evidence="2">ATCC 35896 / D40 B5</strain>
    </source>
</reference>
<dbReference type="STRING" id="546269.HMPREF0389_01426"/>
<accession>D6GTI8</accession>
<keyword evidence="2" id="KW-1185">Reference proteome</keyword>
<dbReference type="Proteomes" id="UP000007468">
    <property type="component" value="Chromosome"/>
</dbReference>
<dbReference type="OrthoDB" id="7066494at2"/>
<sequence length="184" mass="21763">MRVPTYLQKENYKIVKEEADFLTVTIMNEGENGRYNEFFEIYYFGELFLDTMICGIFDDKTCKTVPCKIIAKCIKTGKEILLFDEAKYGYDPLFCDEFDMDMVSKRTLTKLDIPLSKIRIEFGYSIDFEDEKEDYELDENDRLETINGRIISWEDIKKNAFDYIRISAIDDKETVREICELELA</sequence>
<evidence type="ECO:0000313" key="2">
    <source>
        <dbReference type="Proteomes" id="UP000007468"/>
    </source>
</evidence>
<dbReference type="AlphaFoldDB" id="D6GTI8"/>
<dbReference type="RefSeq" id="WP_014262514.1">
    <property type="nucleotide sequence ID" value="NC_016630.1"/>
</dbReference>
<gene>
    <name evidence="1" type="ordered locus">HMPREF0389_01426</name>
</gene>
<name>D6GTI8_FILAD</name>
<dbReference type="KEGG" id="faa:HMPREF0389_01426"/>
<dbReference type="EMBL" id="CP002390">
    <property type="protein sequence ID" value="EFE27795.1"/>
    <property type="molecule type" value="Genomic_DNA"/>
</dbReference>